<dbReference type="Proteomes" id="UP000305778">
    <property type="component" value="Unassembled WGS sequence"/>
</dbReference>
<evidence type="ECO:0000256" key="2">
    <source>
        <dbReference type="ARBA" id="ARBA00022490"/>
    </source>
</evidence>
<comment type="subcellular location">
    <subcellularLocation>
        <location evidence="1 3">Cytoplasm</location>
    </subcellularLocation>
</comment>
<accession>A0A4U0RTY8</accession>
<dbReference type="RefSeq" id="WP_136730281.1">
    <property type="nucleotide sequence ID" value="NZ_JAOPYF010000093.1"/>
</dbReference>
<evidence type="ECO:0000259" key="4">
    <source>
        <dbReference type="PROSITE" id="PS51857"/>
    </source>
</evidence>
<evidence type="ECO:0000313" key="5">
    <source>
        <dbReference type="EMBL" id="TJZ98916.1"/>
    </source>
</evidence>
<dbReference type="OrthoDB" id="7477356at2"/>
<reference evidence="5 6" key="1">
    <citation type="submission" date="2019-04" db="EMBL/GenBank/DDBJ databases">
        <title>Streptomyces oryziradicis sp. nov., a novel actinomycete isolated from rhizosphere soil of rice (Oryza sativa L.).</title>
        <authorList>
            <person name="Li C."/>
        </authorList>
    </citation>
    <scope>NUCLEOTIDE SEQUENCE [LARGE SCALE GENOMIC DNA]</scope>
    <source>
        <strain evidence="5 6">NEAU-C40</strain>
    </source>
</reference>
<dbReference type="PIRSF" id="PIRSF002599">
    <property type="entry name" value="Cold_shock_A"/>
    <property type="match status" value="1"/>
</dbReference>
<dbReference type="SMART" id="SM00357">
    <property type="entry name" value="CSP"/>
    <property type="match status" value="1"/>
</dbReference>
<sequence length="69" mass="7407">MASGTVKWFNSEKGFGFIAQDGGGPDVFAHYSNIQGNGYRELTEGEPVTFDITQGQKGPQAENIARAGR</sequence>
<proteinExistence type="predicted"/>
<feature type="domain" description="CSD" evidence="4">
    <location>
        <begin position="1"/>
        <end position="66"/>
    </location>
</feature>
<dbReference type="CDD" id="cd04458">
    <property type="entry name" value="CSP_CDS"/>
    <property type="match status" value="1"/>
</dbReference>
<dbReference type="InterPro" id="IPR002059">
    <property type="entry name" value="CSP_DNA-bd"/>
</dbReference>
<dbReference type="Pfam" id="PF00313">
    <property type="entry name" value="CSD"/>
    <property type="match status" value="1"/>
</dbReference>
<dbReference type="AlphaFoldDB" id="A0A4U0RTY8"/>
<dbReference type="InterPro" id="IPR019844">
    <property type="entry name" value="CSD_CS"/>
</dbReference>
<dbReference type="Gene3D" id="2.40.50.140">
    <property type="entry name" value="Nucleic acid-binding proteins"/>
    <property type="match status" value="1"/>
</dbReference>
<evidence type="ECO:0000256" key="1">
    <source>
        <dbReference type="ARBA" id="ARBA00004496"/>
    </source>
</evidence>
<dbReference type="PROSITE" id="PS00352">
    <property type="entry name" value="CSD_1"/>
    <property type="match status" value="1"/>
</dbReference>
<dbReference type="PANTHER" id="PTHR11544">
    <property type="entry name" value="COLD SHOCK DOMAIN CONTAINING PROTEINS"/>
    <property type="match status" value="1"/>
</dbReference>
<dbReference type="SUPFAM" id="SSF50249">
    <property type="entry name" value="Nucleic acid-binding proteins"/>
    <property type="match status" value="1"/>
</dbReference>
<dbReference type="InterPro" id="IPR050181">
    <property type="entry name" value="Cold_shock_domain"/>
</dbReference>
<dbReference type="Gene3D" id="6.20.370.130">
    <property type="match status" value="1"/>
</dbReference>
<dbReference type="PRINTS" id="PR00050">
    <property type="entry name" value="COLDSHOCK"/>
</dbReference>
<keyword evidence="6" id="KW-1185">Reference proteome</keyword>
<dbReference type="GO" id="GO:0003676">
    <property type="term" value="F:nucleic acid binding"/>
    <property type="evidence" value="ECO:0007669"/>
    <property type="project" value="InterPro"/>
</dbReference>
<organism evidence="5 6">
    <name type="scientific">Actinacidiphila oryziradicis</name>
    <dbReference type="NCBI Taxonomy" id="2571141"/>
    <lineage>
        <taxon>Bacteria</taxon>
        <taxon>Bacillati</taxon>
        <taxon>Actinomycetota</taxon>
        <taxon>Actinomycetes</taxon>
        <taxon>Kitasatosporales</taxon>
        <taxon>Streptomycetaceae</taxon>
        <taxon>Actinacidiphila</taxon>
    </lineage>
</organism>
<dbReference type="PROSITE" id="PS51857">
    <property type="entry name" value="CSD_2"/>
    <property type="match status" value="1"/>
</dbReference>
<gene>
    <name evidence="5" type="ORF">FCI23_47760</name>
</gene>
<dbReference type="InterPro" id="IPR012156">
    <property type="entry name" value="Cold_shock_CspA"/>
</dbReference>
<dbReference type="GO" id="GO:0005737">
    <property type="term" value="C:cytoplasm"/>
    <property type="evidence" value="ECO:0007669"/>
    <property type="project" value="UniProtKB-SubCell"/>
</dbReference>
<dbReference type="InterPro" id="IPR011129">
    <property type="entry name" value="CSD"/>
</dbReference>
<dbReference type="InterPro" id="IPR012340">
    <property type="entry name" value="NA-bd_OB-fold"/>
</dbReference>
<comment type="caution">
    <text evidence="5">The sequence shown here is derived from an EMBL/GenBank/DDBJ whole genome shotgun (WGS) entry which is preliminary data.</text>
</comment>
<evidence type="ECO:0000256" key="3">
    <source>
        <dbReference type="RuleBase" id="RU000408"/>
    </source>
</evidence>
<protein>
    <submittedName>
        <fullName evidence="5">Cold-shock protein</fullName>
    </submittedName>
</protein>
<dbReference type="EMBL" id="SUMC01000123">
    <property type="protein sequence ID" value="TJZ98916.1"/>
    <property type="molecule type" value="Genomic_DNA"/>
</dbReference>
<dbReference type="FunFam" id="2.40.50.140:FF:000006">
    <property type="entry name" value="Cold shock protein CspC"/>
    <property type="match status" value="1"/>
</dbReference>
<evidence type="ECO:0000313" key="6">
    <source>
        <dbReference type="Proteomes" id="UP000305778"/>
    </source>
</evidence>
<name>A0A4U0RTY8_9ACTN</name>
<keyword evidence="2" id="KW-0963">Cytoplasm</keyword>